<sequence length="820" mass="90938">MEKKDKITNNMDSSQGPNQNIAKPSGGEVEDKTKLSGARRRRLRRILNSGIPYEFAVQMAYEEEKEEAEERQMNANSSLSAEVSRRGSKSYKHVHKSENLKTNNLSSAKKKKQEEMDEATGSDIKKWRYMSGTGRIQNSKDIPNRKGDWRAGSSVHIKEYKAPFIHSRSFAESSAWIGETKRSIMGDQTHPWKFNDNLKFKTTTVARGCKRTFKKDNSDYRESNSKRSNLAIGEHSHQSPNFKFGASAIKNPKDKIYLPVKSPKSHMQSNDVLTFKECEEVKLTGSTQIDLKKLVACGVPYKTTKEKVLKDKAQMKSTGQKNSSMELSGSSNPRASQVKYHSTSPSDSSISKQNIKKGTRWSNNDGQAIEYSLNKSNFKVGNSKSLLLTDNSFGQILNKWQKHPSAALASSSSSTFIPNMKSRKDLKSLYVAGLLHPEYPTSIFTRDQLLTLKEAVVEAVTYIPDNIPQEKMHCILRYGWLQITCADEASLNSLEGVTKNLQSYGMLEFVKGKDLPNPHVCEAFLHDDAEGEHLIAQDVLKRLERMNDGLDTQTWIVLDHIISGPGQIWTFAIDEMSLQTLTRESFRLYFGYDKVQFHLKSMVEETIDLSDETSSNMSINSTTGSNSKDVSTPEGTLLMKDSYTMKFEKSSPHMPRNSAAVISCSNANIGNIPGSASQMGFASTTKYGMSSLPYMPVNSATFIPGGYFGSGNNPGGTSQMKYFSNSNYGMSSLPYMPGSTAAFIPGGYFGSGNNPWVTSQMEYFSTTKCGMGSPYMPRNSAAVKPGSNFGSGNTPACTLTKKDSSTTKYGKSSAKDMNPF</sequence>
<comment type="caution">
    <text evidence="3">The sequence shown here is derived from an EMBL/GenBank/DDBJ whole genome shotgun (WGS) entry which is preliminary data.</text>
</comment>
<dbReference type="Proteomes" id="UP001152888">
    <property type="component" value="Unassembled WGS sequence"/>
</dbReference>
<feature type="compositionally biased region" description="Polar residues" evidence="1">
    <location>
        <begin position="8"/>
        <end position="22"/>
    </location>
</feature>
<accession>A0A9P0JLC4</accession>
<dbReference type="EMBL" id="CAKOFQ010006668">
    <property type="protein sequence ID" value="CAH1957005.1"/>
    <property type="molecule type" value="Genomic_DNA"/>
</dbReference>
<dbReference type="OrthoDB" id="6778199at2759"/>
<feature type="region of interest" description="Disordered" evidence="1">
    <location>
        <begin position="793"/>
        <end position="820"/>
    </location>
</feature>
<feature type="region of interest" description="Disordered" evidence="1">
    <location>
        <begin position="62"/>
        <end position="120"/>
    </location>
</feature>
<evidence type="ECO:0000256" key="1">
    <source>
        <dbReference type="SAM" id="MobiDB-lite"/>
    </source>
</evidence>
<evidence type="ECO:0000313" key="4">
    <source>
        <dbReference type="Proteomes" id="UP001152888"/>
    </source>
</evidence>
<reference evidence="3" key="1">
    <citation type="submission" date="2022-03" db="EMBL/GenBank/DDBJ databases">
        <authorList>
            <person name="Sayadi A."/>
        </authorList>
    </citation>
    <scope>NUCLEOTIDE SEQUENCE</scope>
</reference>
<keyword evidence="4" id="KW-1185">Reference proteome</keyword>
<feature type="region of interest" description="Disordered" evidence="1">
    <location>
        <begin position="613"/>
        <end position="633"/>
    </location>
</feature>
<evidence type="ECO:0000259" key="2">
    <source>
        <dbReference type="Pfam" id="PF16012"/>
    </source>
</evidence>
<dbReference type="AlphaFoldDB" id="A0A9P0JLC4"/>
<feature type="region of interest" description="Disordered" evidence="1">
    <location>
        <begin position="310"/>
        <end position="361"/>
    </location>
</feature>
<feature type="region of interest" description="Disordered" evidence="1">
    <location>
        <begin position="1"/>
        <end position="41"/>
    </location>
</feature>
<protein>
    <recommendedName>
        <fullName evidence="2">DUF4780 domain-containing protein</fullName>
    </recommendedName>
</protein>
<feature type="compositionally biased region" description="Polar residues" evidence="1">
    <location>
        <begin position="315"/>
        <end position="353"/>
    </location>
</feature>
<feature type="domain" description="DUF4780" evidence="2">
    <location>
        <begin position="434"/>
        <end position="597"/>
    </location>
</feature>
<proteinExistence type="predicted"/>
<organism evidence="3 4">
    <name type="scientific">Acanthoscelides obtectus</name>
    <name type="common">Bean weevil</name>
    <name type="synonym">Bruchus obtectus</name>
    <dbReference type="NCBI Taxonomy" id="200917"/>
    <lineage>
        <taxon>Eukaryota</taxon>
        <taxon>Metazoa</taxon>
        <taxon>Ecdysozoa</taxon>
        <taxon>Arthropoda</taxon>
        <taxon>Hexapoda</taxon>
        <taxon>Insecta</taxon>
        <taxon>Pterygota</taxon>
        <taxon>Neoptera</taxon>
        <taxon>Endopterygota</taxon>
        <taxon>Coleoptera</taxon>
        <taxon>Polyphaga</taxon>
        <taxon>Cucujiformia</taxon>
        <taxon>Chrysomeloidea</taxon>
        <taxon>Chrysomelidae</taxon>
        <taxon>Bruchinae</taxon>
        <taxon>Bruchini</taxon>
        <taxon>Acanthoscelides</taxon>
    </lineage>
</organism>
<dbReference type="InterPro" id="IPR031961">
    <property type="entry name" value="DUF4780"/>
</dbReference>
<feature type="compositionally biased region" description="Basic residues" evidence="1">
    <location>
        <begin position="86"/>
        <end position="95"/>
    </location>
</feature>
<name>A0A9P0JLC4_ACAOB</name>
<gene>
    <name evidence="3" type="ORF">ACAOBT_LOCUS1846</name>
</gene>
<evidence type="ECO:0000313" key="3">
    <source>
        <dbReference type="EMBL" id="CAH1957005.1"/>
    </source>
</evidence>
<dbReference type="Pfam" id="PF16012">
    <property type="entry name" value="DUF4780"/>
    <property type="match status" value="1"/>
</dbReference>